<comment type="caution">
    <text evidence="1">The sequence shown here is derived from an EMBL/GenBank/DDBJ whole genome shotgun (WGS) entry which is preliminary data.</text>
</comment>
<reference evidence="1 2" key="1">
    <citation type="submission" date="2018-05" db="EMBL/GenBank/DDBJ databases">
        <title>Chitinophaga sp. K3CV102501T nov., isolated from isolated from a monsoon evergreen broad-leaved forest soil.</title>
        <authorList>
            <person name="Lv Y."/>
        </authorList>
    </citation>
    <scope>NUCLEOTIDE SEQUENCE [LARGE SCALE GENOMIC DNA]</scope>
    <source>
        <strain evidence="1 2">GDMCC 1.1325</strain>
    </source>
</reference>
<accession>A0A365XV62</accession>
<dbReference type="AlphaFoldDB" id="A0A365XV62"/>
<dbReference type="EMBL" id="QFFJ01000002">
    <property type="protein sequence ID" value="RBL89475.1"/>
    <property type="molecule type" value="Genomic_DNA"/>
</dbReference>
<dbReference type="SUPFAM" id="SSF160631">
    <property type="entry name" value="SMI1/KNR4-like"/>
    <property type="match status" value="1"/>
</dbReference>
<organism evidence="1 2">
    <name type="scientific">Chitinophaga flava</name>
    <dbReference type="NCBI Taxonomy" id="2259036"/>
    <lineage>
        <taxon>Bacteria</taxon>
        <taxon>Pseudomonadati</taxon>
        <taxon>Bacteroidota</taxon>
        <taxon>Chitinophagia</taxon>
        <taxon>Chitinophagales</taxon>
        <taxon>Chitinophagaceae</taxon>
        <taxon>Chitinophaga</taxon>
    </lineage>
</organism>
<name>A0A365XV62_9BACT</name>
<proteinExistence type="predicted"/>
<evidence type="ECO:0000313" key="2">
    <source>
        <dbReference type="Proteomes" id="UP000253410"/>
    </source>
</evidence>
<protein>
    <recommendedName>
        <fullName evidence="3">SMI1/KNR4 family protein</fullName>
    </recommendedName>
</protein>
<evidence type="ECO:0008006" key="3">
    <source>
        <dbReference type="Google" id="ProtNLM"/>
    </source>
</evidence>
<sequence>MSKDGYTSVEVESFHFIPRYPGDDSPFLLAMNMVWERKAKYSSALKDFCKSHVPFAGDGSDNDYWLDLQTGLIKSIRWEESDHPDDAILIAPSFYEFCTHLQAGSR</sequence>
<dbReference type="Proteomes" id="UP000253410">
    <property type="component" value="Unassembled WGS sequence"/>
</dbReference>
<dbReference type="Gene3D" id="3.40.1580.10">
    <property type="entry name" value="SMI1/KNR4-like"/>
    <property type="match status" value="1"/>
</dbReference>
<keyword evidence="2" id="KW-1185">Reference proteome</keyword>
<gene>
    <name evidence="1" type="ORF">DF182_23460</name>
</gene>
<dbReference type="InterPro" id="IPR037883">
    <property type="entry name" value="Knr4/Smi1-like_sf"/>
</dbReference>
<evidence type="ECO:0000313" key="1">
    <source>
        <dbReference type="EMBL" id="RBL89475.1"/>
    </source>
</evidence>